<proteinExistence type="predicted"/>
<dbReference type="InterPro" id="IPR003959">
    <property type="entry name" value="ATPase_AAA_core"/>
</dbReference>
<dbReference type="InterPro" id="IPR027417">
    <property type="entry name" value="P-loop_NTPase"/>
</dbReference>
<protein>
    <submittedName>
        <fullName evidence="2">AAA family ATPase</fullName>
    </submittedName>
</protein>
<organism evidence="2 3">
    <name type="scientific">Muricoccus vinaceus</name>
    <dbReference type="NCBI Taxonomy" id="424704"/>
    <lineage>
        <taxon>Bacteria</taxon>
        <taxon>Pseudomonadati</taxon>
        <taxon>Pseudomonadota</taxon>
        <taxon>Alphaproteobacteria</taxon>
        <taxon>Acetobacterales</taxon>
        <taxon>Roseomonadaceae</taxon>
        <taxon>Muricoccus</taxon>
    </lineage>
</organism>
<feature type="domain" description="ATPase AAA-type core" evidence="1">
    <location>
        <begin position="237"/>
        <end position="319"/>
    </location>
</feature>
<name>A0ABV6IYD0_9PROT</name>
<gene>
    <name evidence="2" type="ORF">ACFFIC_22555</name>
</gene>
<evidence type="ECO:0000313" key="3">
    <source>
        <dbReference type="Proteomes" id="UP001589789"/>
    </source>
</evidence>
<dbReference type="Pfam" id="PF13304">
    <property type="entry name" value="AAA_21"/>
    <property type="match status" value="1"/>
</dbReference>
<comment type="caution">
    <text evidence="2">The sequence shown here is derived from an EMBL/GenBank/DDBJ whole genome shotgun (WGS) entry which is preliminary data.</text>
</comment>
<accession>A0ABV6IYD0</accession>
<dbReference type="RefSeq" id="WP_377054564.1">
    <property type="nucleotide sequence ID" value="NZ_JBHLVZ010000083.1"/>
</dbReference>
<evidence type="ECO:0000259" key="1">
    <source>
        <dbReference type="Pfam" id="PF13304"/>
    </source>
</evidence>
<sequence>MTRFPLGSLIYSVNGQHHEITARHSEAPKLKVNGVDWPLSDAMLPSKVIALSMTPFDKFPVRSLERRFPYLEEDDLEFEPDDVYSYVGMRDRMGRASVSSLLLRTVARLFSRQGLRSRGRIAKVFDLVGYLPTLNVVFRLDSSTALKDLAEHQGEAFLKRVNEPGTYPRRGLENAARQNKEIVKDFSQAAKTALANSNRGFVVVPLNVYDPLPAATAAFDGMELLRRLGLARLFGVGAQKLDGKFVDFKEASSGELSIAITFMSLASHLQDNSLVLIDEPETNLHPEWQSKYVDLLTSTFAEYDDCHYILATHSPLVLSDAPPSATLYSLSDDIPQNGHEVSGRPIDYLLVKAFKVASGNNYYVQEELVKALRLAADGLIAGSEFHTTVRGLVEIRPLITDNPGVIELISNLEKIMVRGSVKG</sequence>
<keyword evidence="3" id="KW-1185">Reference proteome</keyword>
<evidence type="ECO:0000313" key="2">
    <source>
        <dbReference type="EMBL" id="MFC0388297.1"/>
    </source>
</evidence>
<dbReference type="PANTHER" id="PTHR43581">
    <property type="entry name" value="ATP/GTP PHOSPHATASE"/>
    <property type="match status" value="1"/>
</dbReference>
<dbReference type="EMBL" id="JBHLVZ010000083">
    <property type="protein sequence ID" value="MFC0388297.1"/>
    <property type="molecule type" value="Genomic_DNA"/>
</dbReference>
<dbReference type="SUPFAM" id="SSF52540">
    <property type="entry name" value="P-loop containing nucleoside triphosphate hydrolases"/>
    <property type="match status" value="1"/>
</dbReference>
<dbReference type="InterPro" id="IPR051396">
    <property type="entry name" value="Bact_Antivir_Def_Nuclease"/>
</dbReference>
<dbReference type="Proteomes" id="UP001589789">
    <property type="component" value="Unassembled WGS sequence"/>
</dbReference>
<reference evidence="2 3" key="1">
    <citation type="submission" date="2024-09" db="EMBL/GenBank/DDBJ databases">
        <authorList>
            <person name="Sun Q."/>
            <person name="Mori K."/>
        </authorList>
    </citation>
    <scope>NUCLEOTIDE SEQUENCE [LARGE SCALE GENOMIC DNA]</scope>
    <source>
        <strain evidence="2 3">CCM 7468</strain>
    </source>
</reference>
<dbReference type="Gene3D" id="3.40.50.300">
    <property type="entry name" value="P-loop containing nucleotide triphosphate hydrolases"/>
    <property type="match status" value="1"/>
</dbReference>
<dbReference type="PANTHER" id="PTHR43581:SF4">
    <property type="entry name" value="ATP_GTP PHOSPHATASE"/>
    <property type="match status" value="1"/>
</dbReference>